<reference evidence="1 2" key="1">
    <citation type="journal article" date="2012" name="J. Bacteriol.">
        <title>Draft Genome Sequence of the Extremely Halophilic Archaeon Halogranum salarium B-1T.</title>
        <authorList>
            <person name="Kim K.K."/>
            <person name="Lee K.C."/>
            <person name="Lee J.S."/>
        </authorList>
    </citation>
    <scope>NUCLEOTIDE SEQUENCE [LARGE SCALE GENOMIC DNA]</scope>
    <source>
        <strain evidence="1 2">B-1</strain>
    </source>
</reference>
<gene>
    <name evidence="1" type="ORF">HSB1_03590</name>
</gene>
<dbReference type="InterPro" id="IPR002753">
    <property type="entry name" value="UPF0058"/>
</dbReference>
<evidence type="ECO:0000313" key="1">
    <source>
        <dbReference type="EMBL" id="EJN61318.1"/>
    </source>
</evidence>
<evidence type="ECO:0008006" key="3">
    <source>
        <dbReference type="Google" id="ProtNLM"/>
    </source>
</evidence>
<dbReference type="AlphaFoldDB" id="J3A6Z2"/>
<dbReference type="Proteomes" id="UP000007813">
    <property type="component" value="Unassembled WGS sequence"/>
</dbReference>
<dbReference type="Pfam" id="PF01893">
    <property type="entry name" value="UPF0058"/>
    <property type="match status" value="1"/>
</dbReference>
<dbReference type="Gene3D" id="1.20.1270.110">
    <property type="entry name" value="Uncharacterised protein family UPF0058"/>
    <property type="match status" value="1"/>
</dbReference>
<sequence>MCITVKKNELVHLHTLLAQIAEEYITSGVATPTDFDSYAELGISPMALRESRDRHEEAVRLLARILADCSKRATETVPVR</sequence>
<dbReference type="EMBL" id="ALJD01000002">
    <property type="protein sequence ID" value="EJN61318.1"/>
    <property type="molecule type" value="Genomic_DNA"/>
</dbReference>
<comment type="caution">
    <text evidence="1">The sequence shown here is derived from an EMBL/GenBank/DDBJ whole genome shotgun (WGS) entry which is preliminary data.</text>
</comment>
<proteinExistence type="predicted"/>
<protein>
    <recommendedName>
        <fullName evidence="3">Metal-binding protein</fullName>
    </recommendedName>
</protein>
<dbReference type="SUPFAM" id="SSF140371">
    <property type="entry name" value="Vng1086c-like"/>
    <property type="match status" value="1"/>
</dbReference>
<name>J3A6Z2_9EURY</name>
<accession>J3A6Z2</accession>
<organism evidence="1 2">
    <name type="scientific">Halogranum salarium B-1</name>
    <dbReference type="NCBI Taxonomy" id="1210908"/>
    <lineage>
        <taxon>Archaea</taxon>
        <taxon>Methanobacteriati</taxon>
        <taxon>Methanobacteriota</taxon>
        <taxon>Stenosarchaea group</taxon>
        <taxon>Halobacteria</taxon>
        <taxon>Halobacteriales</taxon>
        <taxon>Haloferacaceae</taxon>
    </lineage>
</organism>
<evidence type="ECO:0000313" key="2">
    <source>
        <dbReference type="Proteomes" id="UP000007813"/>
    </source>
</evidence>
<dbReference type="InterPro" id="IPR036519">
    <property type="entry name" value="UPF0058_sf"/>
</dbReference>
<dbReference type="eggNOG" id="arCOG02254">
    <property type="taxonomic scope" value="Archaea"/>
</dbReference>